<organism evidence="4 5">
    <name type="scientific">Penicillium brasilianum</name>
    <dbReference type="NCBI Taxonomy" id="104259"/>
    <lineage>
        <taxon>Eukaryota</taxon>
        <taxon>Fungi</taxon>
        <taxon>Dikarya</taxon>
        <taxon>Ascomycota</taxon>
        <taxon>Pezizomycotina</taxon>
        <taxon>Eurotiomycetes</taxon>
        <taxon>Eurotiomycetidae</taxon>
        <taxon>Eurotiales</taxon>
        <taxon>Aspergillaceae</taxon>
        <taxon>Penicillium</taxon>
    </lineage>
</organism>
<dbReference type="InterPro" id="IPR002110">
    <property type="entry name" value="Ankyrin_rpt"/>
</dbReference>
<keyword evidence="2 3" id="KW-0040">ANK repeat</keyword>
<evidence type="ECO:0000256" key="2">
    <source>
        <dbReference type="ARBA" id="ARBA00023043"/>
    </source>
</evidence>
<dbReference type="PROSITE" id="PS50088">
    <property type="entry name" value="ANK_REPEAT"/>
    <property type="match status" value="1"/>
</dbReference>
<evidence type="ECO:0000256" key="1">
    <source>
        <dbReference type="ARBA" id="ARBA00022737"/>
    </source>
</evidence>
<dbReference type="Pfam" id="PF12796">
    <property type="entry name" value="Ank_2"/>
    <property type="match status" value="2"/>
</dbReference>
<dbReference type="Proteomes" id="UP000190744">
    <property type="component" value="Unassembled WGS sequence"/>
</dbReference>
<evidence type="ECO:0000313" key="5">
    <source>
        <dbReference type="Proteomes" id="UP000190744"/>
    </source>
</evidence>
<comment type="caution">
    <text evidence="4">The sequence shown here is derived from an EMBL/GenBank/DDBJ whole genome shotgun (WGS) entry which is preliminary data.</text>
</comment>
<protein>
    <submittedName>
        <fullName evidence="4">Uncharacterized protein</fullName>
    </submittedName>
</protein>
<accession>A0A1S9RL65</accession>
<name>A0A1S9RL65_PENBI</name>
<dbReference type="InterPro" id="IPR036770">
    <property type="entry name" value="Ankyrin_rpt-contain_sf"/>
</dbReference>
<dbReference type="SUPFAM" id="SSF48403">
    <property type="entry name" value="Ankyrin repeat"/>
    <property type="match status" value="1"/>
</dbReference>
<dbReference type="EMBL" id="LJBN01000155">
    <property type="protein sequence ID" value="OOQ86106.1"/>
    <property type="molecule type" value="Genomic_DNA"/>
</dbReference>
<dbReference type="PANTHER" id="PTHR24189">
    <property type="entry name" value="MYOTROPHIN"/>
    <property type="match status" value="1"/>
</dbReference>
<dbReference type="PROSITE" id="PS50297">
    <property type="entry name" value="ANK_REP_REGION"/>
    <property type="match status" value="1"/>
</dbReference>
<reference evidence="5" key="1">
    <citation type="submission" date="2015-09" db="EMBL/GenBank/DDBJ databases">
        <authorList>
            <person name="Fill T.P."/>
            <person name="Baretta J.F."/>
            <person name="de Almeida L.G."/>
            <person name="Rocha M."/>
            <person name="de Souza D.H."/>
            <person name="Malavazi I."/>
            <person name="Cerdeira L.T."/>
            <person name="Hong H."/>
            <person name="Samborskyy M."/>
            <person name="de Vasconcelos A.T."/>
            <person name="Leadlay P."/>
            <person name="Rodrigues-Filho E."/>
        </authorList>
    </citation>
    <scope>NUCLEOTIDE SEQUENCE [LARGE SCALE GENOMIC DNA]</scope>
    <source>
        <strain evidence="5">LaBioMMi 136</strain>
    </source>
</reference>
<dbReference type="Gene3D" id="1.25.40.20">
    <property type="entry name" value="Ankyrin repeat-containing domain"/>
    <property type="match status" value="2"/>
</dbReference>
<keyword evidence="1" id="KW-0677">Repeat</keyword>
<feature type="repeat" description="ANK" evidence="3">
    <location>
        <begin position="468"/>
        <end position="501"/>
    </location>
</feature>
<proteinExistence type="predicted"/>
<gene>
    <name evidence="4" type="ORF">PEBR_24377</name>
</gene>
<dbReference type="InterPro" id="IPR050745">
    <property type="entry name" value="Multifunctional_regulatory"/>
</dbReference>
<evidence type="ECO:0000313" key="4">
    <source>
        <dbReference type="EMBL" id="OOQ86106.1"/>
    </source>
</evidence>
<dbReference type="PANTHER" id="PTHR24189:SF50">
    <property type="entry name" value="ANKYRIN REPEAT AND SOCS BOX PROTEIN 2"/>
    <property type="match status" value="1"/>
</dbReference>
<dbReference type="SMART" id="SM00248">
    <property type="entry name" value="ANK"/>
    <property type="match status" value="8"/>
</dbReference>
<sequence length="577" mass="63478">MDRRLQDRLSYNHFSKPFEEFPESPPIISALDGSSLYDDGWSSLVKFLIAIDDVANLRGYADTHGTRFFGPTIEVHEYDPYRWDPFEMAAKNGSVDALAALVEIYQSDTSQKESIEARLRRKNIRLLNIACFYSRFEMADFLLSCGPPIQAHLNDQDSTDSPLLSAVKALGTGDNPRRGEVDNTEVENFVCRLLDRGASVPQANSYCSSEDQVGHPVVHETVLGAAASHGSYELASRLIAEGADIHAQQIWHESWGGDVDKVTALHIASGSWNLGFIKALVEHYGDGQLSEAVTIADSEGRLPLHWALSGLRSSYRQSGQQTISEGLEIVRLLLEANPDTINIRGKSGAAFNFAISGLIDGADKLAFVRLLLDTNPHPSTLNTRDQSGTTALLRLMASHEGPSLSQRAYFMPLFDLLLSHGADKSLYDNRNQTVLHKLASSATYNGEIPSLLLELLIPFVDINQADVNGWTPLHHMARNLRQVNASRLLVSRGADVSAVNNKGNTPLHEAMTGRLIRKEKEDGSLEWPTLSEKIHAHDKIISILQDAGASMDLPNMAGKTPAQLLVEKRAKWENGGE</sequence>
<dbReference type="AlphaFoldDB" id="A0A1S9RL65"/>
<evidence type="ECO:0000256" key="3">
    <source>
        <dbReference type="PROSITE-ProRule" id="PRU00023"/>
    </source>
</evidence>